<accession>A0A511NHZ8</accession>
<proteinExistence type="predicted"/>
<protein>
    <submittedName>
        <fullName evidence="1">Uncharacterized protein</fullName>
    </submittedName>
</protein>
<reference evidence="1 2" key="1">
    <citation type="submission" date="2019-07" db="EMBL/GenBank/DDBJ databases">
        <title>Whole genome shotgun sequence of Empedobacter brevis NBRC 14943.</title>
        <authorList>
            <person name="Hosoyama A."/>
            <person name="Uohara A."/>
            <person name="Ohji S."/>
            <person name="Ichikawa N."/>
        </authorList>
    </citation>
    <scope>NUCLEOTIDE SEQUENCE [LARGE SCALE GENOMIC DNA]</scope>
    <source>
        <strain evidence="1 2">NBRC 14943</strain>
    </source>
</reference>
<name>A0A511NHZ8_9FLAO</name>
<evidence type="ECO:0000313" key="1">
    <source>
        <dbReference type="EMBL" id="GEM52429.1"/>
    </source>
</evidence>
<sequence>MLFVLFLFSITLLTVEQDDKKPVAKIAAKDRFKIVDFIKFNFKFQADMPISYQFSNLLEMFSTKDLKR</sequence>
<organism evidence="1 2">
    <name type="scientific">Empedobacter brevis NBRC 14943 = ATCC 43319</name>
    <dbReference type="NCBI Taxonomy" id="1218108"/>
    <lineage>
        <taxon>Bacteria</taxon>
        <taxon>Pseudomonadati</taxon>
        <taxon>Bacteroidota</taxon>
        <taxon>Flavobacteriia</taxon>
        <taxon>Flavobacteriales</taxon>
        <taxon>Weeksellaceae</taxon>
        <taxon>Empedobacter</taxon>
    </lineage>
</organism>
<gene>
    <name evidence="1" type="ORF">EB1_22190</name>
</gene>
<keyword evidence="2" id="KW-1185">Reference proteome</keyword>
<dbReference type="EMBL" id="BJXC01000015">
    <property type="protein sequence ID" value="GEM52429.1"/>
    <property type="molecule type" value="Genomic_DNA"/>
</dbReference>
<dbReference type="Proteomes" id="UP000321245">
    <property type="component" value="Unassembled WGS sequence"/>
</dbReference>
<comment type="caution">
    <text evidence="1">The sequence shown here is derived from an EMBL/GenBank/DDBJ whole genome shotgun (WGS) entry which is preliminary data.</text>
</comment>
<dbReference type="AlphaFoldDB" id="A0A511NHZ8"/>
<evidence type="ECO:0000313" key="2">
    <source>
        <dbReference type="Proteomes" id="UP000321245"/>
    </source>
</evidence>